<name>A0A351TZF2_9BACT</name>
<dbReference type="PANTHER" id="PTHR14359:SF6">
    <property type="entry name" value="PHOSPHOPANTOTHENOYLCYSTEINE DECARBOXYLASE"/>
    <property type="match status" value="1"/>
</dbReference>
<protein>
    <recommendedName>
        <fullName evidence="3">Coenzyme A biosynthesis bifunctional protein CoaBC</fullName>
    </recommendedName>
    <alternativeName>
        <fullName evidence="3">DNA/pantothenate metabolism flavoprotein</fullName>
    </alternativeName>
    <alternativeName>
        <fullName evidence="3">Phosphopantothenoylcysteine synthetase/decarboxylase</fullName>
        <shortName evidence="3">PPCS-PPCDC</shortName>
    </alternativeName>
    <domain>
        <recommendedName>
            <fullName evidence="3">Phosphopantothenoylcysteine decarboxylase</fullName>
            <shortName evidence="3">PPC decarboxylase</shortName>
            <shortName evidence="3">PPC-DC</shortName>
            <ecNumber evidence="3">4.1.1.36</ecNumber>
        </recommendedName>
        <alternativeName>
            <fullName evidence="3">CoaC</fullName>
        </alternativeName>
    </domain>
    <domain>
        <recommendedName>
            <fullName evidence="3">Phosphopantothenate--cysteine ligase</fullName>
            <ecNumber evidence="3">6.3.2.5</ecNumber>
        </recommendedName>
        <alternativeName>
            <fullName evidence="3">CoaB</fullName>
        </alternativeName>
        <alternativeName>
            <fullName evidence="3">Phosphopantothenoylcysteine synthetase</fullName>
            <shortName evidence="3">PPC synthetase</shortName>
            <shortName evidence="3">PPC-S</shortName>
        </alternativeName>
    </domain>
</protein>
<evidence type="ECO:0000313" key="7">
    <source>
        <dbReference type="EMBL" id="NLW35044.1"/>
    </source>
</evidence>
<sequence length="409" mass="44686">MLANKEIIVGITGGIAAYKTAELVRELSKRGANVHVVMTKNAMEFVTPLTFQTLSGNPVVHEMFELFAGSKIGHIALSDIADQMVIVPATANIIGKIANGIADDFLTTMVMATTVPILFVPSMNTKMWGSPMVQNNVARLKDAGYEFMEPASGDLACGTSGKGRMPPVEEVVEMMEDIFTEKDLVGERIMVTAGPTTEYIDPVRCITNKSSGKMGYSVAKIARRRGAEVVLITGKTYIPPPREDVRTIEVETACEMRDAVMAHFRECSVVIKAAAVADFKCKDENCQKIKKKDGTDCMTLELEKNPDILGELGKLKEHRVLIGFAAETENLFEHAADKLKRKNLDIIIANDVAKVGIGFGSDNNEVTIIEASGSAKHIPVLSKDEIAHIILDAAKKALKKKKRVEDDWY</sequence>
<dbReference type="InterPro" id="IPR003382">
    <property type="entry name" value="Flavoprotein"/>
</dbReference>
<dbReference type="GO" id="GO:0004633">
    <property type="term" value="F:phosphopantothenoylcysteine decarboxylase activity"/>
    <property type="evidence" value="ECO:0007669"/>
    <property type="project" value="UniProtKB-UniRule"/>
</dbReference>
<keyword evidence="3 4" id="KW-0285">Flavoprotein</keyword>
<dbReference type="InterPro" id="IPR035929">
    <property type="entry name" value="CoaB-like_sf"/>
</dbReference>
<keyword evidence="3 4" id="KW-0288">FMN</keyword>
<evidence type="ECO:0000259" key="5">
    <source>
        <dbReference type="Pfam" id="PF02441"/>
    </source>
</evidence>
<dbReference type="Proteomes" id="UP000777265">
    <property type="component" value="Unassembled WGS sequence"/>
</dbReference>
<dbReference type="EC" id="4.1.1.36" evidence="3"/>
<evidence type="ECO:0000259" key="6">
    <source>
        <dbReference type="Pfam" id="PF04127"/>
    </source>
</evidence>
<dbReference type="Gene3D" id="3.40.50.1950">
    <property type="entry name" value="Flavin prenyltransferase-like"/>
    <property type="match status" value="1"/>
</dbReference>
<dbReference type="STRING" id="909663.GCA_000512235_02114"/>
<dbReference type="InterPro" id="IPR036551">
    <property type="entry name" value="Flavin_trans-like"/>
</dbReference>
<feature type="domain" description="DNA/pantothenate metabolism flavoprotein C-terminal" evidence="6">
    <location>
        <begin position="184"/>
        <end position="395"/>
    </location>
</feature>
<comment type="caution">
    <text evidence="3">Lacks conserved residue(s) required for the propagation of feature annotation.</text>
</comment>
<comment type="similarity">
    <text evidence="3 4">In the N-terminal section; belongs to the HFCD (homo-oligomeric flavin containing Cys decarboxylase) superfamily.</text>
</comment>
<dbReference type="InterPro" id="IPR007085">
    <property type="entry name" value="DNA/pantothenate-metab_flavo_C"/>
</dbReference>
<evidence type="ECO:0000256" key="4">
    <source>
        <dbReference type="RuleBase" id="RU364078"/>
    </source>
</evidence>
<gene>
    <name evidence="3 7" type="primary">coaBC</name>
    <name evidence="7" type="ORF">GXY80_06115</name>
</gene>
<dbReference type="InterPro" id="IPR005252">
    <property type="entry name" value="CoaBC"/>
</dbReference>
<feature type="binding site" evidence="3">
    <location>
        <position position="324"/>
    </location>
    <ligand>
        <name>CTP</name>
        <dbReference type="ChEBI" id="CHEBI:37563"/>
    </ligand>
</feature>
<dbReference type="NCBIfam" id="TIGR00521">
    <property type="entry name" value="coaBC_dfp"/>
    <property type="match status" value="1"/>
</dbReference>
<evidence type="ECO:0000256" key="3">
    <source>
        <dbReference type="HAMAP-Rule" id="MF_02225"/>
    </source>
</evidence>
<dbReference type="SUPFAM" id="SSF102645">
    <property type="entry name" value="CoaB-like"/>
    <property type="match status" value="1"/>
</dbReference>
<dbReference type="GO" id="GO:0015941">
    <property type="term" value="P:pantothenate catabolic process"/>
    <property type="evidence" value="ECO:0007669"/>
    <property type="project" value="InterPro"/>
</dbReference>
<dbReference type="AlphaFoldDB" id="A0A351TZF2"/>
<dbReference type="Gene3D" id="3.40.50.10300">
    <property type="entry name" value="CoaB-like"/>
    <property type="match status" value="1"/>
</dbReference>
<dbReference type="GO" id="GO:0071513">
    <property type="term" value="C:phosphopantothenoylcysteine decarboxylase complex"/>
    <property type="evidence" value="ECO:0007669"/>
    <property type="project" value="TreeGrafter"/>
</dbReference>
<keyword evidence="3" id="KW-0460">Magnesium</keyword>
<dbReference type="Pfam" id="PF04127">
    <property type="entry name" value="DFP"/>
    <property type="match status" value="1"/>
</dbReference>
<keyword evidence="3 4" id="KW-0436">Ligase</keyword>
<accession>A0A351TZF2</accession>
<dbReference type="PANTHER" id="PTHR14359">
    <property type="entry name" value="HOMO-OLIGOMERIC FLAVIN CONTAINING CYS DECARBOXYLASE FAMILY"/>
    <property type="match status" value="1"/>
</dbReference>
<feature type="region of interest" description="Phosphopantothenoylcysteine decarboxylase" evidence="3">
    <location>
        <begin position="1"/>
        <end position="188"/>
    </location>
</feature>
<reference evidence="7" key="2">
    <citation type="submission" date="2020-01" db="EMBL/GenBank/DDBJ databases">
        <authorList>
            <person name="Campanaro S."/>
        </authorList>
    </citation>
    <scope>NUCLEOTIDE SEQUENCE</scope>
    <source>
        <strain evidence="7">AS06rmzACSIP_7</strain>
    </source>
</reference>
<comment type="cofactor">
    <cofactor evidence="3">
        <name>Mg(2+)</name>
        <dbReference type="ChEBI" id="CHEBI:18420"/>
    </cofactor>
</comment>
<dbReference type="Pfam" id="PF02441">
    <property type="entry name" value="Flavoprotein"/>
    <property type="match status" value="1"/>
</dbReference>
<dbReference type="GO" id="GO:0010181">
    <property type="term" value="F:FMN binding"/>
    <property type="evidence" value="ECO:0007669"/>
    <property type="project" value="UniProtKB-UniRule"/>
</dbReference>
<feature type="active site" description="Proton donor" evidence="3">
    <location>
        <position position="157"/>
    </location>
</feature>
<dbReference type="SUPFAM" id="SSF52507">
    <property type="entry name" value="Homo-oligomeric flavin-containing Cys decarboxylases, HFCD"/>
    <property type="match status" value="1"/>
</dbReference>
<dbReference type="GO" id="GO:0046872">
    <property type="term" value="F:metal ion binding"/>
    <property type="evidence" value="ECO:0007669"/>
    <property type="project" value="UniProtKB-KW"/>
</dbReference>
<reference evidence="7" key="1">
    <citation type="journal article" date="2020" name="Biotechnol. Biofuels">
        <title>New insights from the biogas microbiome by comprehensive genome-resolved metagenomics of nearly 1600 species originating from multiple anaerobic digesters.</title>
        <authorList>
            <person name="Campanaro S."/>
            <person name="Treu L."/>
            <person name="Rodriguez-R L.M."/>
            <person name="Kovalovszki A."/>
            <person name="Ziels R.M."/>
            <person name="Maus I."/>
            <person name="Zhu X."/>
            <person name="Kougias P.G."/>
            <person name="Basile A."/>
            <person name="Luo G."/>
            <person name="Schluter A."/>
            <person name="Konstantinidis K.T."/>
            <person name="Angelidaki I."/>
        </authorList>
    </citation>
    <scope>NUCLEOTIDE SEQUENCE</scope>
    <source>
        <strain evidence="7">AS06rmzACSIP_7</strain>
    </source>
</reference>
<feature type="binding site" evidence="3">
    <location>
        <position position="278"/>
    </location>
    <ligand>
        <name>CTP</name>
        <dbReference type="ChEBI" id="CHEBI:37563"/>
    </ligand>
</feature>
<comment type="similarity">
    <text evidence="3 4">In the C-terminal section; belongs to the PPC synthetase family.</text>
</comment>
<feature type="binding site" evidence="3">
    <location>
        <begin position="306"/>
        <end position="309"/>
    </location>
    <ligand>
        <name>CTP</name>
        <dbReference type="ChEBI" id="CHEBI:37563"/>
    </ligand>
</feature>
<keyword evidence="3" id="KW-0479">Metal-binding</keyword>
<feature type="domain" description="Flavoprotein" evidence="5">
    <location>
        <begin position="5"/>
        <end position="177"/>
    </location>
</feature>
<dbReference type="GO" id="GO:0015937">
    <property type="term" value="P:coenzyme A biosynthetic process"/>
    <property type="evidence" value="ECO:0007669"/>
    <property type="project" value="UniProtKB-UniRule"/>
</dbReference>
<comment type="catalytic activity">
    <reaction evidence="3 4">
        <text>N-[(R)-4-phosphopantothenoyl]-L-cysteine + H(+) = (R)-4'-phosphopantetheine + CO2</text>
        <dbReference type="Rhea" id="RHEA:16793"/>
        <dbReference type="ChEBI" id="CHEBI:15378"/>
        <dbReference type="ChEBI" id="CHEBI:16526"/>
        <dbReference type="ChEBI" id="CHEBI:59458"/>
        <dbReference type="ChEBI" id="CHEBI:61723"/>
        <dbReference type="EC" id="4.1.1.36"/>
    </reaction>
</comment>
<comment type="function">
    <text evidence="4">Catalyzes two steps in the biosynthesis of coenzyme A. In the first step cysteine is conjugated to 4'-phosphopantothenate to form 4-phosphopantothenoylcysteine, in the latter compound is decarboxylated to form 4'-phosphopantotheine.</text>
</comment>
<comment type="function">
    <text evidence="3">Catalyzes two sequential steps in the biosynthesis of coenzyme A. In the first step cysteine is conjugated to 4'-phosphopantothenate to form 4-phosphopantothenoylcysteine. In the second step the latter compound is decarboxylated to form 4'-phosphopantotheine.</text>
</comment>
<comment type="cofactor">
    <cofactor evidence="3">
        <name>FMN</name>
        <dbReference type="ChEBI" id="CHEBI:58210"/>
    </cofactor>
    <text evidence="3">Binds 1 FMN per subunit.</text>
</comment>
<feature type="region of interest" description="Phosphopantothenate--cysteine ligase" evidence="3">
    <location>
        <begin position="189"/>
        <end position="409"/>
    </location>
</feature>
<evidence type="ECO:0000313" key="8">
    <source>
        <dbReference type="Proteomes" id="UP000777265"/>
    </source>
</evidence>
<organism evidence="7 8">
    <name type="scientific">Syntrophorhabdus aromaticivorans</name>
    <dbReference type="NCBI Taxonomy" id="328301"/>
    <lineage>
        <taxon>Bacteria</taxon>
        <taxon>Pseudomonadati</taxon>
        <taxon>Thermodesulfobacteriota</taxon>
        <taxon>Syntrophorhabdia</taxon>
        <taxon>Syntrophorhabdales</taxon>
        <taxon>Syntrophorhabdaceae</taxon>
        <taxon>Syntrophorhabdus</taxon>
    </lineage>
</organism>
<dbReference type="GO" id="GO:0004632">
    <property type="term" value="F:phosphopantothenate--cysteine ligase activity"/>
    <property type="evidence" value="ECO:0007669"/>
    <property type="project" value="UniProtKB-UniRule"/>
</dbReference>
<evidence type="ECO:0000256" key="2">
    <source>
        <dbReference type="ARBA" id="ARBA00023239"/>
    </source>
</evidence>
<keyword evidence="2 3" id="KW-0456">Lyase</keyword>
<feature type="binding site" evidence="3">
    <location>
        <position position="342"/>
    </location>
    <ligand>
        <name>CTP</name>
        <dbReference type="ChEBI" id="CHEBI:37563"/>
    </ligand>
</feature>
<keyword evidence="1 3" id="KW-0210">Decarboxylase</keyword>
<evidence type="ECO:0000256" key="1">
    <source>
        <dbReference type="ARBA" id="ARBA00022793"/>
    </source>
</evidence>
<comment type="caution">
    <text evidence="7">The sequence shown here is derived from an EMBL/GenBank/DDBJ whole genome shotgun (WGS) entry which is preliminary data.</text>
</comment>
<feature type="binding site" evidence="3">
    <location>
        <position position="288"/>
    </location>
    <ligand>
        <name>CTP</name>
        <dbReference type="ChEBI" id="CHEBI:37563"/>
    </ligand>
</feature>
<dbReference type="EC" id="6.3.2.5" evidence="3"/>
<proteinExistence type="inferred from homology"/>
<dbReference type="EMBL" id="JAAYEE010000101">
    <property type="protein sequence ID" value="NLW35044.1"/>
    <property type="molecule type" value="Genomic_DNA"/>
</dbReference>
<comment type="catalytic activity">
    <reaction evidence="3 4">
        <text>(R)-4'-phosphopantothenate + L-cysteine + CTP = N-[(R)-4-phosphopantothenoyl]-L-cysteine + CMP + diphosphate + H(+)</text>
        <dbReference type="Rhea" id="RHEA:19397"/>
        <dbReference type="ChEBI" id="CHEBI:10986"/>
        <dbReference type="ChEBI" id="CHEBI:15378"/>
        <dbReference type="ChEBI" id="CHEBI:33019"/>
        <dbReference type="ChEBI" id="CHEBI:35235"/>
        <dbReference type="ChEBI" id="CHEBI:37563"/>
        <dbReference type="ChEBI" id="CHEBI:59458"/>
        <dbReference type="ChEBI" id="CHEBI:60377"/>
        <dbReference type="EC" id="6.3.2.5"/>
    </reaction>
</comment>
<comment type="pathway">
    <text evidence="3 4">Cofactor biosynthesis; coenzyme A biosynthesis; CoA from (R)-pantothenate: step 3/5.</text>
</comment>
<dbReference type="HAMAP" id="MF_02225">
    <property type="entry name" value="CoaBC"/>
    <property type="match status" value="1"/>
</dbReference>
<keyword evidence="3" id="KW-0511">Multifunctional enzyme</keyword>
<feature type="binding site" evidence="3">
    <location>
        <position position="338"/>
    </location>
    <ligand>
        <name>CTP</name>
        <dbReference type="ChEBI" id="CHEBI:37563"/>
    </ligand>
</feature>
<comment type="pathway">
    <text evidence="3 4">Cofactor biosynthesis; coenzyme A biosynthesis; CoA from (R)-pantothenate: step 2/5.</text>
</comment>